<keyword evidence="2" id="KW-1185">Reference proteome</keyword>
<dbReference type="Proteomes" id="UP000814140">
    <property type="component" value="Unassembled WGS sequence"/>
</dbReference>
<gene>
    <name evidence="1" type="ORF">BV25DRAFT_1831452</name>
</gene>
<evidence type="ECO:0000313" key="1">
    <source>
        <dbReference type="EMBL" id="KAI0057182.1"/>
    </source>
</evidence>
<accession>A0ACB8SLT7</accession>
<name>A0ACB8SLT7_9AGAM</name>
<reference evidence="1" key="2">
    <citation type="journal article" date="2022" name="New Phytol.">
        <title>Evolutionary transition to the ectomycorrhizal habit in the genomes of a hyperdiverse lineage of mushroom-forming fungi.</title>
        <authorList>
            <person name="Looney B."/>
            <person name="Miyauchi S."/>
            <person name="Morin E."/>
            <person name="Drula E."/>
            <person name="Courty P.E."/>
            <person name="Kohler A."/>
            <person name="Kuo A."/>
            <person name="LaButti K."/>
            <person name="Pangilinan J."/>
            <person name="Lipzen A."/>
            <person name="Riley R."/>
            <person name="Andreopoulos W."/>
            <person name="He G."/>
            <person name="Johnson J."/>
            <person name="Nolan M."/>
            <person name="Tritt A."/>
            <person name="Barry K.W."/>
            <person name="Grigoriev I.V."/>
            <person name="Nagy L.G."/>
            <person name="Hibbett D."/>
            <person name="Henrissat B."/>
            <person name="Matheny P.B."/>
            <person name="Labbe J."/>
            <person name="Martin F.M."/>
        </authorList>
    </citation>
    <scope>NUCLEOTIDE SEQUENCE</scope>
    <source>
        <strain evidence="1">HHB10654</strain>
    </source>
</reference>
<protein>
    <submittedName>
        <fullName evidence="1">Uncharacterized protein</fullName>
    </submittedName>
</protein>
<sequence>MGCSCPTRFIDHNQSPDTWLADTPTSAKLTLALATSCRPSPLRQPIPPTIMPPFSSTTANALPPLGSTLVRSSWMTQDLTQDNKEQKIKTVIFTFSAIGAVVLGFTVYGISRWLWKKYMAWKAGRRTEEADVEGRVAHVEDATVAPPSGSRAGNEEECGGLLAPEHDPVRNGSAESIYGEKGYECSSVDLSDSAKNSTSTLVS</sequence>
<evidence type="ECO:0000313" key="2">
    <source>
        <dbReference type="Proteomes" id="UP000814140"/>
    </source>
</evidence>
<reference evidence="1" key="1">
    <citation type="submission" date="2021-03" db="EMBL/GenBank/DDBJ databases">
        <authorList>
            <consortium name="DOE Joint Genome Institute"/>
            <person name="Ahrendt S."/>
            <person name="Looney B.P."/>
            <person name="Miyauchi S."/>
            <person name="Morin E."/>
            <person name="Drula E."/>
            <person name="Courty P.E."/>
            <person name="Chicoki N."/>
            <person name="Fauchery L."/>
            <person name="Kohler A."/>
            <person name="Kuo A."/>
            <person name="Labutti K."/>
            <person name="Pangilinan J."/>
            <person name="Lipzen A."/>
            <person name="Riley R."/>
            <person name="Andreopoulos W."/>
            <person name="He G."/>
            <person name="Johnson J."/>
            <person name="Barry K.W."/>
            <person name="Grigoriev I.V."/>
            <person name="Nagy L."/>
            <person name="Hibbett D."/>
            <person name="Henrissat B."/>
            <person name="Matheny P.B."/>
            <person name="Labbe J."/>
            <person name="Martin F."/>
        </authorList>
    </citation>
    <scope>NUCLEOTIDE SEQUENCE</scope>
    <source>
        <strain evidence="1">HHB10654</strain>
    </source>
</reference>
<dbReference type="EMBL" id="MU277251">
    <property type="protein sequence ID" value="KAI0057182.1"/>
    <property type="molecule type" value="Genomic_DNA"/>
</dbReference>
<proteinExistence type="predicted"/>
<comment type="caution">
    <text evidence="1">The sequence shown here is derived from an EMBL/GenBank/DDBJ whole genome shotgun (WGS) entry which is preliminary data.</text>
</comment>
<organism evidence="1 2">
    <name type="scientific">Artomyces pyxidatus</name>
    <dbReference type="NCBI Taxonomy" id="48021"/>
    <lineage>
        <taxon>Eukaryota</taxon>
        <taxon>Fungi</taxon>
        <taxon>Dikarya</taxon>
        <taxon>Basidiomycota</taxon>
        <taxon>Agaricomycotina</taxon>
        <taxon>Agaricomycetes</taxon>
        <taxon>Russulales</taxon>
        <taxon>Auriscalpiaceae</taxon>
        <taxon>Artomyces</taxon>
    </lineage>
</organism>